<dbReference type="RefSeq" id="WP_161722440.1">
    <property type="nucleotide sequence ID" value="NZ_JAAAXI010000004.1"/>
</dbReference>
<dbReference type="Proteomes" id="UP000818323">
    <property type="component" value="Unassembled WGS sequence"/>
</dbReference>
<dbReference type="PANTHER" id="PTHR33337">
    <property type="entry name" value="GFA DOMAIN-CONTAINING PROTEIN"/>
    <property type="match status" value="1"/>
</dbReference>
<organism evidence="7 8">
    <name type="scientific">Microvirga arsenatis</name>
    <dbReference type="NCBI Taxonomy" id="2692265"/>
    <lineage>
        <taxon>Bacteria</taxon>
        <taxon>Pseudomonadati</taxon>
        <taxon>Pseudomonadota</taxon>
        <taxon>Alphaproteobacteria</taxon>
        <taxon>Hyphomicrobiales</taxon>
        <taxon>Methylobacteriaceae</taxon>
        <taxon>Microvirga</taxon>
    </lineage>
</organism>
<evidence type="ECO:0000313" key="8">
    <source>
        <dbReference type="Proteomes" id="UP000818323"/>
    </source>
</evidence>
<protein>
    <submittedName>
        <fullName evidence="7">GFA family protein</fullName>
    </submittedName>
</protein>
<keyword evidence="4" id="KW-0456">Lyase</keyword>
<dbReference type="PANTHER" id="PTHR33337:SF40">
    <property type="entry name" value="CENP-V_GFA DOMAIN-CONTAINING PROTEIN-RELATED"/>
    <property type="match status" value="1"/>
</dbReference>
<keyword evidence="8" id="KW-1185">Reference proteome</keyword>
<keyword evidence="2" id="KW-0479">Metal-binding</keyword>
<feature type="region of interest" description="Disordered" evidence="5">
    <location>
        <begin position="131"/>
        <end position="156"/>
    </location>
</feature>
<reference evidence="7 8" key="1">
    <citation type="submission" date="2020-01" db="EMBL/GenBank/DDBJ databases">
        <title>Microvirga sp. nov., an arsenate reduction bacterium isolated from Tibet hotspring sediments.</title>
        <authorList>
            <person name="Yuan C.-G."/>
        </authorList>
    </citation>
    <scope>NUCLEOTIDE SEQUENCE [LARGE SCALE GENOMIC DNA]</scope>
    <source>
        <strain evidence="7 8">SYSU G3D203</strain>
    </source>
</reference>
<sequence length="156" mass="17320">MPSEETRSAVMTGGCQCGAVRYALMSEPTHASICHCRMCQKAFGNYFAPLTGVPRKDLVWTKGRPGIFRSSEAVERGFCRDCGTPLTFSYVERNRITVSIGSLDEPGRVTPEIQYGIESRLPAFEKLHTLPGERTEDGASPEQLQKMASRQHPDHD</sequence>
<dbReference type="InterPro" id="IPR006913">
    <property type="entry name" value="CENP-V/GFA"/>
</dbReference>
<dbReference type="InterPro" id="IPR011057">
    <property type="entry name" value="Mss4-like_sf"/>
</dbReference>
<keyword evidence="3" id="KW-0862">Zinc</keyword>
<proteinExistence type="inferred from homology"/>
<evidence type="ECO:0000259" key="6">
    <source>
        <dbReference type="PROSITE" id="PS51891"/>
    </source>
</evidence>
<name>A0ABW9YV94_9HYPH</name>
<comment type="similarity">
    <text evidence="1">Belongs to the Gfa family.</text>
</comment>
<gene>
    <name evidence="7" type="ORF">GR303_08135</name>
</gene>
<dbReference type="Pfam" id="PF04828">
    <property type="entry name" value="GFA"/>
    <property type="match status" value="1"/>
</dbReference>
<accession>A0ABW9YV94</accession>
<evidence type="ECO:0000313" key="7">
    <source>
        <dbReference type="EMBL" id="NBJ24324.1"/>
    </source>
</evidence>
<evidence type="ECO:0000256" key="5">
    <source>
        <dbReference type="SAM" id="MobiDB-lite"/>
    </source>
</evidence>
<dbReference type="PROSITE" id="PS51891">
    <property type="entry name" value="CENP_V_GFA"/>
    <property type="match status" value="1"/>
</dbReference>
<dbReference type="Gene3D" id="3.90.1590.10">
    <property type="entry name" value="glutathione-dependent formaldehyde- activating enzyme (gfa)"/>
    <property type="match status" value="1"/>
</dbReference>
<evidence type="ECO:0000256" key="2">
    <source>
        <dbReference type="ARBA" id="ARBA00022723"/>
    </source>
</evidence>
<feature type="domain" description="CENP-V/GFA" evidence="6">
    <location>
        <begin position="11"/>
        <end position="125"/>
    </location>
</feature>
<evidence type="ECO:0000256" key="3">
    <source>
        <dbReference type="ARBA" id="ARBA00022833"/>
    </source>
</evidence>
<comment type="caution">
    <text evidence="7">The sequence shown here is derived from an EMBL/GenBank/DDBJ whole genome shotgun (WGS) entry which is preliminary data.</text>
</comment>
<dbReference type="SUPFAM" id="SSF51316">
    <property type="entry name" value="Mss4-like"/>
    <property type="match status" value="1"/>
</dbReference>
<dbReference type="EMBL" id="JAAAXJ010000003">
    <property type="protein sequence ID" value="NBJ24324.1"/>
    <property type="molecule type" value="Genomic_DNA"/>
</dbReference>
<evidence type="ECO:0000256" key="4">
    <source>
        <dbReference type="ARBA" id="ARBA00023239"/>
    </source>
</evidence>
<evidence type="ECO:0000256" key="1">
    <source>
        <dbReference type="ARBA" id="ARBA00005495"/>
    </source>
</evidence>